<feature type="transmembrane region" description="Helical" evidence="7">
    <location>
        <begin position="257"/>
        <end position="279"/>
    </location>
</feature>
<name>A0AAW7X924_9GAMM</name>
<keyword evidence="3" id="KW-1003">Cell membrane</keyword>
<dbReference type="Proteomes" id="UP001169760">
    <property type="component" value="Unassembled WGS sequence"/>
</dbReference>
<dbReference type="GO" id="GO:0005886">
    <property type="term" value="C:plasma membrane"/>
    <property type="evidence" value="ECO:0007669"/>
    <property type="project" value="UniProtKB-SubCell"/>
</dbReference>
<dbReference type="GO" id="GO:0019646">
    <property type="term" value="P:aerobic electron transport chain"/>
    <property type="evidence" value="ECO:0007669"/>
    <property type="project" value="TreeGrafter"/>
</dbReference>
<evidence type="ECO:0000256" key="4">
    <source>
        <dbReference type="ARBA" id="ARBA00022692"/>
    </source>
</evidence>
<dbReference type="AlphaFoldDB" id="A0AAW7X924"/>
<proteinExistence type="inferred from homology"/>
<evidence type="ECO:0000256" key="6">
    <source>
        <dbReference type="ARBA" id="ARBA00023136"/>
    </source>
</evidence>
<organism evidence="8 9">
    <name type="scientific">Saccharophagus degradans</name>
    <dbReference type="NCBI Taxonomy" id="86304"/>
    <lineage>
        <taxon>Bacteria</taxon>
        <taxon>Pseudomonadati</taxon>
        <taxon>Pseudomonadota</taxon>
        <taxon>Gammaproteobacteria</taxon>
        <taxon>Cellvibrionales</taxon>
        <taxon>Cellvibrionaceae</taxon>
        <taxon>Saccharophagus</taxon>
    </lineage>
</organism>
<evidence type="ECO:0000256" key="7">
    <source>
        <dbReference type="SAM" id="Phobius"/>
    </source>
</evidence>
<evidence type="ECO:0000313" key="8">
    <source>
        <dbReference type="EMBL" id="MDO6422937.1"/>
    </source>
</evidence>
<keyword evidence="6 7" id="KW-0472">Membrane</keyword>
<feature type="transmembrane region" description="Helical" evidence="7">
    <location>
        <begin position="221"/>
        <end position="245"/>
    </location>
</feature>
<reference evidence="8" key="1">
    <citation type="submission" date="2023-07" db="EMBL/GenBank/DDBJ databases">
        <title>Genome content predicts the carbon catabolic preferences of heterotrophic bacteria.</title>
        <authorList>
            <person name="Gralka M."/>
        </authorList>
    </citation>
    <scope>NUCLEOTIDE SEQUENCE</scope>
    <source>
        <strain evidence="8">I3M17_2</strain>
    </source>
</reference>
<dbReference type="GO" id="GO:0070069">
    <property type="term" value="C:cytochrome complex"/>
    <property type="evidence" value="ECO:0007669"/>
    <property type="project" value="TreeGrafter"/>
</dbReference>
<feature type="transmembrane region" description="Helical" evidence="7">
    <location>
        <begin position="150"/>
        <end position="174"/>
    </location>
</feature>
<dbReference type="GO" id="GO:0009055">
    <property type="term" value="F:electron transfer activity"/>
    <property type="evidence" value="ECO:0007669"/>
    <property type="project" value="TreeGrafter"/>
</dbReference>
<dbReference type="RefSeq" id="WP_216062875.1">
    <property type="nucleotide sequence ID" value="NZ_JAHKPP010000006.1"/>
</dbReference>
<comment type="subcellular location">
    <subcellularLocation>
        <location evidence="1">Cell membrane</location>
        <topology evidence="1">Multi-pass membrane protein</topology>
    </subcellularLocation>
</comment>
<accession>A0AAW7X924</accession>
<feature type="transmembrane region" description="Helical" evidence="7">
    <location>
        <begin position="186"/>
        <end position="209"/>
    </location>
</feature>
<feature type="transmembrane region" description="Helical" evidence="7">
    <location>
        <begin position="6"/>
        <end position="25"/>
    </location>
</feature>
<protein>
    <submittedName>
        <fullName evidence="8">Cytochrome d ubiquinol oxidase subunit II</fullName>
    </submittedName>
</protein>
<dbReference type="NCBIfam" id="TIGR00203">
    <property type="entry name" value="cydB"/>
    <property type="match status" value="1"/>
</dbReference>
<dbReference type="InterPro" id="IPR003317">
    <property type="entry name" value="Cyt-d_oxidase_su2"/>
</dbReference>
<dbReference type="PANTHER" id="PTHR43141:SF2">
    <property type="entry name" value="BLR3729 PROTEIN"/>
    <property type="match status" value="1"/>
</dbReference>
<feature type="transmembrane region" description="Helical" evidence="7">
    <location>
        <begin position="85"/>
        <end position="103"/>
    </location>
</feature>
<sequence length="334" mass="37528">MIDAYWLPVIFAGLMALSILVYAMLDGYDLGVGILMPLHKDEELTRDIMIASIGPFWDANETWLVLAVGLLLIAFPSAYNQLFYYLYIPTIVMLIGLVLRGVAFDFRAKAAVSYKLIWDYCFKAGSLLTSLAQGYMLGMYVMGFNTEPSSIMFCLLSALGVTAAYCYIGAAWLIIKAEDQLQHRAIRWAILCGRVTFIGVVAVCIVNLWVNPEVYSRWFTFPLVMFVLLLPALCMSAFFANDFLLKKLPLTNDRLNWLPFVITAVIFMGCFCGLAFSFYPEIFPGKLTIWQAASAPESLRFILVGALIVIPVILAYTFFAYKVFHGKATALRYH</sequence>
<evidence type="ECO:0000256" key="5">
    <source>
        <dbReference type="ARBA" id="ARBA00022989"/>
    </source>
</evidence>
<dbReference type="Pfam" id="PF02322">
    <property type="entry name" value="Cyt_bd_oxida_II"/>
    <property type="match status" value="1"/>
</dbReference>
<comment type="caution">
    <text evidence="8">The sequence shown here is derived from an EMBL/GenBank/DDBJ whole genome shotgun (WGS) entry which is preliminary data.</text>
</comment>
<gene>
    <name evidence="8" type="primary">cydB</name>
    <name evidence="8" type="ORF">Q4521_10670</name>
</gene>
<evidence type="ECO:0000313" key="9">
    <source>
        <dbReference type="Proteomes" id="UP001169760"/>
    </source>
</evidence>
<dbReference type="PANTHER" id="PTHR43141">
    <property type="entry name" value="CYTOCHROME BD2 SUBUNIT II"/>
    <property type="match status" value="1"/>
</dbReference>
<evidence type="ECO:0000256" key="3">
    <source>
        <dbReference type="ARBA" id="ARBA00022475"/>
    </source>
</evidence>
<dbReference type="GO" id="GO:0016682">
    <property type="term" value="F:oxidoreductase activity, acting on diphenols and related substances as donors, oxygen as acceptor"/>
    <property type="evidence" value="ECO:0007669"/>
    <property type="project" value="TreeGrafter"/>
</dbReference>
<evidence type="ECO:0000256" key="1">
    <source>
        <dbReference type="ARBA" id="ARBA00004651"/>
    </source>
</evidence>
<evidence type="ECO:0000256" key="2">
    <source>
        <dbReference type="ARBA" id="ARBA00007543"/>
    </source>
</evidence>
<feature type="transmembrane region" description="Helical" evidence="7">
    <location>
        <begin position="299"/>
        <end position="324"/>
    </location>
</feature>
<dbReference type="EMBL" id="JAUOPB010000007">
    <property type="protein sequence ID" value="MDO6422937.1"/>
    <property type="molecule type" value="Genomic_DNA"/>
</dbReference>
<keyword evidence="4 7" id="KW-0812">Transmembrane</keyword>
<comment type="similarity">
    <text evidence="2">Belongs to the cytochrome ubiquinol oxidase subunit 2 family.</text>
</comment>
<feature type="transmembrane region" description="Helical" evidence="7">
    <location>
        <begin position="124"/>
        <end position="144"/>
    </location>
</feature>
<keyword evidence="5 7" id="KW-1133">Transmembrane helix</keyword>